<comment type="caution">
    <text evidence="8">The sequence shown here is derived from an EMBL/GenBank/DDBJ whole genome shotgun (WGS) entry which is preliminary data.</text>
</comment>
<dbReference type="InterPro" id="IPR036291">
    <property type="entry name" value="NAD(P)-bd_dom_sf"/>
</dbReference>
<dbReference type="InterPro" id="IPR006140">
    <property type="entry name" value="D-isomer_DH_NAD-bd"/>
</dbReference>
<dbReference type="InterPro" id="IPR006139">
    <property type="entry name" value="D-isomer_2_OHA_DH_cat_dom"/>
</dbReference>
<proteinExistence type="inferred from homology"/>
<comment type="similarity">
    <text evidence="5">Belongs to the D-isomer specific 2-hydroxyacid dehydrogenase family.</text>
</comment>
<protein>
    <submittedName>
        <fullName evidence="8">4-phosphoerythronate dehydrogenase</fullName>
    </submittedName>
</protein>
<dbReference type="RefSeq" id="WP_265766536.1">
    <property type="nucleotide sequence ID" value="NZ_JAGGJA010000008.1"/>
</dbReference>
<evidence type="ECO:0000256" key="5">
    <source>
        <dbReference type="RuleBase" id="RU003719"/>
    </source>
</evidence>
<dbReference type="SUPFAM" id="SSF52283">
    <property type="entry name" value="Formate/glycerate dehydrogenase catalytic domain-like"/>
    <property type="match status" value="1"/>
</dbReference>
<evidence type="ECO:0000259" key="6">
    <source>
        <dbReference type="Pfam" id="PF00389"/>
    </source>
</evidence>
<dbReference type="InterPro" id="IPR050223">
    <property type="entry name" value="D-isomer_2-hydroxyacid_DH"/>
</dbReference>
<keyword evidence="4" id="KW-0664">Pyridoxine biosynthesis</keyword>
<dbReference type="Pfam" id="PF02826">
    <property type="entry name" value="2-Hacid_dh_C"/>
    <property type="match status" value="1"/>
</dbReference>
<keyword evidence="2 5" id="KW-0560">Oxidoreductase</keyword>
<evidence type="ECO:0000313" key="8">
    <source>
        <dbReference type="EMBL" id="MCW9707746.1"/>
    </source>
</evidence>
<dbReference type="Gene3D" id="3.40.50.720">
    <property type="entry name" value="NAD(P)-binding Rossmann-like Domain"/>
    <property type="match status" value="2"/>
</dbReference>
<organism evidence="8 9">
    <name type="scientific">Fodinibius salsisoli</name>
    <dbReference type="NCBI Taxonomy" id="2820877"/>
    <lineage>
        <taxon>Bacteria</taxon>
        <taxon>Pseudomonadati</taxon>
        <taxon>Balneolota</taxon>
        <taxon>Balneolia</taxon>
        <taxon>Balneolales</taxon>
        <taxon>Balneolaceae</taxon>
        <taxon>Fodinibius</taxon>
    </lineage>
</organism>
<evidence type="ECO:0000256" key="2">
    <source>
        <dbReference type="ARBA" id="ARBA00023002"/>
    </source>
</evidence>
<dbReference type="Proteomes" id="UP001207918">
    <property type="component" value="Unassembled WGS sequence"/>
</dbReference>
<dbReference type="CDD" id="cd12158">
    <property type="entry name" value="ErythrP_dh"/>
    <property type="match status" value="1"/>
</dbReference>
<gene>
    <name evidence="8" type="ORF">J6I44_12835</name>
</gene>
<evidence type="ECO:0000256" key="4">
    <source>
        <dbReference type="ARBA" id="ARBA00023096"/>
    </source>
</evidence>
<evidence type="ECO:0000256" key="1">
    <source>
        <dbReference type="ARBA" id="ARBA00022490"/>
    </source>
</evidence>
<name>A0ABT3PPG9_9BACT</name>
<dbReference type="Gene3D" id="3.30.1370.170">
    <property type="match status" value="1"/>
</dbReference>
<evidence type="ECO:0000259" key="7">
    <source>
        <dbReference type="Pfam" id="PF02826"/>
    </source>
</evidence>
<reference evidence="8 9" key="1">
    <citation type="submission" date="2021-03" db="EMBL/GenBank/DDBJ databases">
        <title>Aliifodinibius sp. nov., a new bacterium isolated from saline soil.</title>
        <authorList>
            <person name="Galisteo C."/>
            <person name="De La Haba R."/>
            <person name="Sanchez-Porro C."/>
            <person name="Ventosa A."/>
        </authorList>
    </citation>
    <scope>NUCLEOTIDE SEQUENCE [LARGE SCALE GENOMIC DNA]</scope>
    <source>
        <strain evidence="8 9">1BSP15-2V2</strain>
    </source>
</reference>
<evidence type="ECO:0000313" key="9">
    <source>
        <dbReference type="Proteomes" id="UP001207918"/>
    </source>
</evidence>
<dbReference type="SUPFAM" id="SSF51735">
    <property type="entry name" value="NAD(P)-binding Rossmann-fold domains"/>
    <property type="match status" value="1"/>
</dbReference>
<feature type="domain" description="D-isomer specific 2-hydroxyacid dehydrogenase NAD-binding" evidence="7">
    <location>
        <begin position="112"/>
        <end position="257"/>
    </location>
</feature>
<dbReference type="PANTHER" id="PTHR10996">
    <property type="entry name" value="2-HYDROXYACID DEHYDROGENASE-RELATED"/>
    <property type="match status" value="1"/>
</dbReference>
<keyword evidence="3" id="KW-0520">NAD</keyword>
<dbReference type="Pfam" id="PF00389">
    <property type="entry name" value="2-Hacid_dh"/>
    <property type="match status" value="1"/>
</dbReference>
<evidence type="ECO:0000256" key="3">
    <source>
        <dbReference type="ARBA" id="ARBA00023027"/>
    </source>
</evidence>
<keyword evidence="1" id="KW-0963">Cytoplasm</keyword>
<dbReference type="EMBL" id="JAGGJA010000008">
    <property type="protein sequence ID" value="MCW9707746.1"/>
    <property type="molecule type" value="Genomic_DNA"/>
</dbReference>
<feature type="domain" description="D-isomer specific 2-hydroxyacid dehydrogenase catalytic" evidence="6">
    <location>
        <begin position="27"/>
        <end position="279"/>
    </location>
</feature>
<sequence>MITVFADQYLYEIDSFLPESVDLRLYDPAQGLPKNLHKAHALLIRTVNAITPQTLPEIPEKLTFIGTGSAGTDHVDQSYLKEQGITFANAAGCNARSVAEYVITSLLLWAEKETESLQDLSVGIIGVGEVGTQVEQQLEKLQMSTICYDPPREERESPFRSSSLEEVLSADILTFHTPLVSDGNWPTYHWLNEKKLSSRQFRLIINTARGGVIDEQSLLQSHQNKNVSNFILDVWEDEPDLRPSTAEEAFFKTPHIAGYSIQAKQNASKFIADPLIEHFDLSTAPSKGQTEGQTIEGTVDNFGSLGELLHQLHPLKKYEARLQHILNNHRDQRGELFNKLRAEFPLRNEFSHIQLPASYFDRFPVLTDLGFGLIGQSE</sequence>
<keyword evidence="9" id="KW-1185">Reference proteome</keyword>
<dbReference type="InterPro" id="IPR038251">
    <property type="entry name" value="PdxB_dimer_sf"/>
</dbReference>
<accession>A0ABT3PPG9</accession>
<dbReference type="InterPro" id="IPR020921">
    <property type="entry name" value="Erythronate-4-P_DHase"/>
</dbReference>